<reference evidence="1" key="1">
    <citation type="submission" date="2018-07" db="EMBL/GenBank/DDBJ databases">
        <authorList>
            <person name="Wilson K.M."/>
            <person name="Ely B."/>
        </authorList>
    </citation>
    <scope>NUCLEOTIDE SEQUENCE</scope>
</reference>
<evidence type="ECO:0000313" key="1">
    <source>
        <dbReference type="EMBL" id="AXQ70043.1"/>
    </source>
</evidence>
<dbReference type="Proteomes" id="UP000259683">
    <property type="component" value="Segment"/>
</dbReference>
<keyword evidence="2" id="KW-1185">Reference proteome</keyword>
<organism evidence="1 2">
    <name type="scientific">Caulobacter phage CcrSC</name>
    <dbReference type="NCBI Taxonomy" id="2283272"/>
    <lineage>
        <taxon>Viruses</taxon>
        <taxon>Duplodnaviria</taxon>
        <taxon>Heunggongvirae</taxon>
        <taxon>Uroviricota</taxon>
        <taxon>Caudoviricetes</taxon>
        <taxon>Jeanschmidtviridae</taxon>
        <taxon>Bertelyvirus</taxon>
        <taxon>Bertelyvirus SC</taxon>
    </lineage>
</organism>
<evidence type="ECO:0000313" key="2">
    <source>
        <dbReference type="Proteomes" id="UP000259683"/>
    </source>
</evidence>
<gene>
    <name evidence="1" type="ORF">CcrSC_gp461</name>
</gene>
<proteinExistence type="predicted"/>
<sequence>MIDRRALLAGLFTAPVTLPAIAQALPVDPDPGPGKMYLGVDPGARDFGTAIWMVQDTNGAYRITCHKSQGGTWDDAVYLSTDGVNQTKLMPGQSLILRGNGVMEHLRR</sequence>
<name>A0A385EE45_9CAUD</name>
<dbReference type="EMBL" id="MH588547">
    <property type="protein sequence ID" value="AXQ70043.1"/>
    <property type="molecule type" value="Genomic_DNA"/>
</dbReference>
<accession>A0A385EE45</accession>
<reference evidence="1" key="2">
    <citation type="submission" date="2021-07" db="EMBL/GenBank/DDBJ databases">
        <title>Giant CbK-like Caulobacter bacteriophages have genetically divergent genomes.</title>
        <authorList>
            <person name="Wilson K."/>
            <person name="Ely B."/>
        </authorList>
    </citation>
    <scope>NUCLEOTIDE SEQUENCE</scope>
</reference>
<protein>
    <submittedName>
        <fullName evidence="1">Uncharacterized protein</fullName>
    </submittedName>
</protein>